<gene>
    <name evidence="1" type="ORF">UFOPK2824_00754</name>
</gene>
<accession>A0A6J6TX15</accession>
<dbReference type="EMBL" id="CAEZZD010000110">
    <property type="protein sequence ID" value="CAB4752142.1"/>
    <property type="molecule type" value="Genomic_DNA"/>
</dbReference>
<reference evidence="1" key="1">
    <citation type="submission" date="2020-05" db="EMBL/GenBank/DDBJ databases">
        <authorList>
            <person name="Chiriac C."/>
            <person name="Salcher M."/>
            <person name="Ghai R."/>
            <person name="Kavagutti S V."/>
        </authorList>
    </citation>
    <scope>NUCLEOTIDE SEQUENCE</scope>
</reference>
<protein>
    <submittedName>
        <fullName evidence="1">Unannotated protein</fullName>
    </submittedName>
</protein>
<dbReference type="AlphaFoldDB" id="A0A6J6TX15"/>
<evidence type="ECO:0000313" key="1">
    <source>
        <dbReference type="EMBL" id="CAB4752142.1"/>
    </source>
</evidence>
<sequence>MIAAYELGLSAIAMENGFLVGALYPWNIVSQYWKNPSVTGWKNLLELGHPFIKREVVRKLKVTQKKELIAFLANHFSISDSEIELLLESPN</sequence>
<name>A0A6J6TX15_9ZZZZ</name>
<organism evidence="1">
    <name type="scientific">freshwater metagenome</name>
    <dbReference type="NCBI Taxonomy" id="449393"/>
    <lineage>
        <taxon>unclassified sequences</taxon>
        <taxon>metagenomes</taxon>
        <taxon>ecological metagenomes</taxon>
    </lineage>
</organism>
<proteinExistence type="predicted"/>